<keyword evidence="5" id="KW-0460">Magnesium</keyword>
<evidence type="ECO:0000256" key="2">
    <source>
        <dbReference type="ARBA" id="ARBA00022723"/>
    </source>
</evidence>
<keyword evidence="7" id="KW-1133">Transmembrane helix</keyword>
<accession>A0A9W7E0S4</accession>
<feature type="transmembrane region" description="Helical" evidence="7">
    <location>
        <begin position="250"/>
        <end position="272"/>
    </location>
</feature>
<dbReference type="InterPro" id="IPR006544">
    <property type="entry name" value="P-type_TPase_V"/>
</dbReference>
<evidence type="ECO:0000313" key="8">
    <source>
        <dbReference type="EMBL" id="GMH57838.1"/>
    </source>
</evidence>
<evidence type="ECO:0000256" key="4">
    <source>
        <dbReference type="ARBA" id="ARBA00022840"/>
    </source>
</evidence>
<protein>
    <submittedName>
        <fullName evidence="8">Uncharacterized protein</fullName>
    </submittedName>
</protein>
<evidence type="ECO:0000256" key="1">
    <source>
        <dbReference type="ARBA" id="ARBA00004141"/>
    </source>
</evidence>
<dbReference type="GO" id="GO:0005789">
    <property type="term" value="C:endoplasmic reticulum membrane"/>
    <property type="evidence" value="ECO:0007669"/>
    <property type="project" value="TreeGrafter"/>
</dbReference>
<comment type="subcellular location">
    <subcellularLocation>
        <location evidence="1">Membrane</location>
        <topology evidence="1">Multi-pass membrane protein</topology>
    </subcellularLocation>
</comment>
<sequence>GMLSQGSLQALGKVVPYVSVFARHAPRQKEAVIAALNAAGKFTMMCGDGTNDVGALKQAHVGISLISVPEVEGRRRKAMEGVEAAAKVEKLKRRIKKAGDKGDKEKVEALERSLRKAEKKAKGAGGLREQMKALKEAEDEVLYVGLGDASVAAPFTYRGTSILCCKDVALQGRCTLVTMLQIYKILGVNCLVTALTLSKLTIAGVKQGDSQMTFMGVVVAGLFFMTSLARPLKTLSPSRPPISVLSPRSLLSIASQFLVHASFISLGVSASLPYVDPFDSASVPDAPFAPTVLNSVVFLVGACVTANTFQTNYVGRPFTESMGENRLFSRALAATAGGLLVAATEVFLPLNQMLQLVPFPEEGGGEGIVGDVLDMVGLRGAVIAIMVGDTICATLVGWVF</sequence>
<feature type="non-terminal residue" evidence="8">
    <location>
        <position position="1"/>
    </location>
</feature>
<dbReference type="GO" id="GO:0005524">
    <property type="term" value="F:ATP binding"/>
    <property type="evidence" value="ECO:0007669"/>
    <property type="project" value="UniProtKB-KW"/>
</dbReference>
<proteinExistence type="predicted"/>
<gene>
    <name evidence="8" type="ORF">TrRE_jg1214</name>
</gene>
<keyword evidence="7" id="KW-0472">Membrane</keyword>
<feature type="transmembrane region" description="Helical" evidence="7">
    <location>
        <begin position="292"/>
        <end position="315"/>
    </location>
</feature>
<evidence type="ECO:0000256" key="6">
    <source>
        <dbReference type="ARBA" id="ARBA00022967"/>
    </source>
</evidence>
<feature type="transmembrane region" description="Helical" evidence="7">
    <location>
        <begin position="185"/>
        <end position="205"/>
    </location>
</feature>
<comment type="caution">
    <text evidence="8">The sequence shown here is derived from an EMBL/GenBank/DDBJ whole genome shotgun (WGS) entry which is preliminary data.</text>
</comment>
<name>A0A9W7E0S4_9STRA</name>
<keyword evidence="2" id="KW-0479">Metal-binding</keyword>
<keyword evidence="4" id="KW-0067">ATP-binding</keyword>
<dbReference type="PANTHER" id="PTHR45630">
    <property type="entry name" value="CATION-TRANSPORTING ATPASE-RELATED"/>
    <property type="match status" value="1"/>
</dbReference>
<dbReference type="PANTHER" id="PTHR45630:SF7">
    <property type="entry name" value="ENDOPLASMIC RETICULUM TRANSMEMBRANE HELIX TRANSLOCASE"/>
    <property type="match status" value="1"/>
</dbReference>
<feature type="transmembrane region" description="Helical" evidence="7">
    <location>
        <begin position="380"/>
        <end position="399"/>
    </location>
</feature>
<evidence type="ECO:0000256" key="3">
    <source>
        <dbReference type="ARBA" id="ARBA00022741"/>
    </source>
</evidence>
<dbReference type="GO" id="GO:0046872">
    <property type="term" value="F:metal ion binding"/>
    <property type="evidence" value="ECO:0007669"/>
    <property type="project" value="UniProtKB-KW"/>
</dbReference>
<dbReference type="OrthoDB" id="48943at2759"/>
<dbReference type="AlphaFoldDB" id="A0A9W7E0S4"/>
<dbReference type="Gene3D" id="3.40.50.1000">
    <property type="entry name" value="HAD superfamily/HAD-like"/>
    <property type="match status" value="1"/>
</dbReference>
<dbReference type="GO" id="GO:0019829">
    <property type="term" value="F:ATPase-coupled monoatomic cation transmembrane transporter activity"/>
    <property type="evidence" value="ECO:0007669"/>
    <property type="project" value="TreeGrafter"/>
</dbReference>
<dbReference type="SUPFAM" id="SSF56784">
    <property type="entry name" value="HAD-like"/>
    <property type="match status" value="1"/>
</dbReference>
<dbReference type="InterPro" id="IPR023214">
    <property type="entry name" value="HAD_sf"/>
</dbReference>
<evidence type="ECO:0000313" key="9">
    <source>
        <dbReference type="Proteomes" id="UP001165082"/>
    </source>
</evidence>
<dbReference type="InterPro" id="IPR036412">
    <property type="entry name" value="HAD-like_sf"/>
</dbReference>
<evidence type="ECO:0000256" key="7">
    <source>
        <dbReference type="SAM" id="Phobius"/>
    </source>
</evidence>
<evidence type="ECO:0000256" key="5">
    <source>
        <dbReference type="ARBA" id="ARBA00022842"/>
    </source>
</evidence>
<reference evidence="8" key="1">
    <citation type="submission" date="2022-07" db="EMBL/GenBank/DDBJ databases">
        <title>Genome analysis of Parmales, a sister group of diatoms, reveals the evolutionary specialization of diatoms from phago-mixotrophs to photoautotrophs.</title>
        <authorList>
            <person name="Ban H."/>
            <person name="Sato S."/>
            <person name="Yoshikawa S."/>
            <person name="Kazumasa Y."/>
            <person name="Nakamura Y."/>
            <person name="Ichinomiya M."/>
            <person name="Saitoh K."/>
            <person name="Sato N."/>
            <person name="Blanc-Mathieu R."/>
            <person name="Endo H."/>
            <person name="Kuwata A."/>
            <person name="Ogata H."/>
        </authorList>
    </citation>
    <scope>NUCLEOTIDE SEQUENCE</scope>
</reference>
<keyword evidence="7" id="KW-0812">Transmembrane</keyword>
<dbReference type="GO" id="GO:0006874">
    <property type="term" value="P:intracellular calcium ion homeostasis"/>
    <property type="evidence" value="ECO:0007669"/>
    <property type="project" value="TreeGrafter"/>
</dbReference>
<keyword evidence="3" id="KW-0547">Nucleotide-binding</keyword>
<dbReference type="GO" id="GO:0015662">
    <property type="term" value="F:P-type ion transporter activity"/>
    <property type="evidence" value="ECO:0007669"/>
    <property type="project" value="TreeGrafter"/>
</dbReference>
<dbReference type="Proteomes" id="UP001165082">
    <property type="component" value="Unassembled WGS sequence"/>
</dbReference>
<organism evidence="8 9">
    <name type="scientific">Triparma retinervis</name>
    <dbReference type="NCBI Taxonomy" id="2557542"/>
    <lineage>
        <taxon>Eukaryota</taxon>
        <taxon>Sar</taxon>
        <taxon>Stramenopiles</taxon>
        <taxon>Ochrophyta</taxon>
        <taxon>Bolidophyceae</taxon>
        <taxon>Parmales</taxon>
        <taxon>Triparmaceae</taxon>
        <taxon>Triparma</taxon>
    </lineage>
</organism>
<dbReference type="EMBL" id="BRXZ01000933">
    <property type="protein sequence ID" value="GMH57838.1"/>
    <property type="molecule type" value="Genomic_DNA"/>
</dbReference>
<feature type="transmembrane region" description="Helical" evidence="7">
    <location>
        <begin position="327"/>
        <end position="348"/>
    </location>
</feature>
<keyword evidence="6" id="KW-1278">Translocase</keyword>
<keyword evidence="9" id="KW-1185">Reference proteome</keyword>
<feature type="transmembrane region" description="Helical" evidence="7">
    <location>
        <begin position="211"/>
        <end position="229"/>
    </location>
</feature>